<keyword evidence="4 9" id="KW-0812">Transmembrane</keyword>
<evidence type="ECO:0000256" key="8">
    <source>
        <dbReference type="SAM" id="MobiDB-lite"/>
    </source>
</evidence>
<gene>
    <name evidence="11" type="ORF">SCD90_04080</name>
</gene>
<evidence type="ECO:0000256" key="1">
    <source>
        <dbReference type="ARBA" id="ARBA00004167"/>
    </source>
</evidence>
<dbReference type="RefSeq" id="WP_319843360.1">
    <property type="nucleotide sequence ID" value="NZ_JAXAFJ010000002.1"/>
</dbReference>
<evidence type="ECO:0000313" key="11">
    <source>
        <dbReference type="EMBL" id="MDX6805235.1"/>
    </source>
</evidence>
<keyword evidence="12" id="KW-1185">Reference proteome</keyword>
<evidence type="ECO:0000259" key="10">
    <source>
        <dbReference type="Pfam" id="PF09976"/>
    </source>
</evidence>
<dbReference type="PANTHER" id="PTHR38035">
    <property type="entry name" value="UPF0070 PROTEIN YFGM"/>
    <property type="match status" value="1"/>
</dbReference>
<evidence type="ECO:0000256" key="3">
    <source>
        <dbReference type="ARBA" id="ARBA00022475"/>
    </source>
</evidence>
<comment type="subcellular location">
    <subcellularLocation>
        <location evidence="2">Cell membrane</location>
    </subcellularLocation>
    <subcellularLocation>
        <location evidence="1">Membrane</location>
        <topology evidence="1">Single-pass membrane protein</topology>
    </subcellularLocation>
</comment>
<keyword evidence="6 9" id="KW-0472">Membrane</keyword>
<feature type="domain" description="Ancillary SecYEG translocon subunit/Cell division coordinator CpoB TPR" evidence="10">
    <location>
        <begin position="21"/>
        <end position="185"/>
    </location>
</feature>
<name>A0ABU4RK80_9HYPH</name>
<evidence type="ECO:0000256" key="5">
    <source>
        <dbReference type="ARBA" id="ARBA00022989"/>
    </source>
</evidence>
<evidence type="ECO:0000256" key="7">
    <source>
        <dbReference type="ARBA" id="ARBA00023186"/>
    </source>
</evidence>
<keyword evidence="5 9" id="KW-1133">Transmembrane helix</keyword>
<evidence type="ECO:0000256" key="9">
    <source>
        <dbReference type="SAM" id="Phobius"/>
    </source>
</evidence>
<dbReference type="Proteomes" id="UP001274321">
    <property type="component" value="Unassembled WGS sequence"/>
</dbReference>
<evidence type="ECO:0000256" key="6">
    <source>
        <dbReference type="ARBA" id="ARBA00023136"/>
    </source>
</evidence>
<evidence type="ECO:0000313" key="12">
    <source>
        <dbReference type="Proteomes" id="UP001274321"/>
    </source>
</evidence>
<keyword evidence="7" id="KW-0143">Chaperone</keyword>
<dbReference type="EMBL" id="JAXAFJ010000002">
    <property type="protein sequence ID" value="MDX6805235.1"/>
    <property type="molecule type" value="Genomic_DNA"/>
</dbReference>
<dbReference type="Pfam" id="PF09976">
    <property type="entry name" value="TPR_21"/>
    <property type="match status" value="1"/>
</dbReference>
<evidence type="ECO:0000256" key="2">
    <source>
        <dbReference type="ARBA" id="ARBA00004236"/>
    </source>
</evidence>
<dbReference type="InterPro" id="IPR026039">
    <property type="entry name" value="YfgM"/>
</dbReference>
<feature type="compositionally biased region" description="Low complexity" evidence="8">
    <location>
        <begin position="279"/>
        <end position="298"/>
    </location>
</feature>
<feature type="transmembrane region" description="Helical" evidence="9">
    <location>
        <begin position="24"/>
        <end position="45"/>
    </location>
</feature>
<evidence type="ECO:0000256" key="4">
    <source>
        <dbReference type="ARBA" id="ARBA00022692"/>
    </source>
</evidence>
<dbReference type="InterPro" id="IPR018704">
    <property type="entry name" value="SecYEG/CpoB_TPR"/>
</dbReference>
<reference evidence="11 12" key="1">
    <citation type="submission" date="2023-11" db="EMBL/GenBank/DDBJ databases">
        <authorList>
            <person name="Bao R."/>
        </authorList>
    </citation>
    <scope>NUCLEOTIDE SEQUENCE [LARGE SCALE GENOMIC DNA]</scope>
    <source>
        <strain evidence="11 12">PJ23</strain>
    </source>
</reference>
<organism evidence="11 12">
    <name type="scientific">Terrihabitans rhizophilus</name>
    <dbReference type="NCBI Taxonomy" id="3092662"/>
    <lineage>
        <taxon>Bacteria</taxon>
        <taxon>Pseudomonadati</taxon>
        <taxon>Pseudomonadota</taxon>
        <taxon>Alphaproteobacteria</taxon>
        <taxon>Hyphomicrobiales</taxon>
        <taxon>Terrihabitans</taxon>
    </lineage>
</organism>
<protein>
    <submittedName>
        <fullName evidence="11">Tetratricopeptide repeat protein</fullName>
    </submittedName>
</protein>
<feature type="region of interest" description="Disordered" evidence="8">
    <location>
        <begin position="216"/>
        <end position="305"/>
    </location>
</feature>
<proteinExistence type="predicted"/>
<sequence>MSDIFNEIDQDIRQERLGRLWRRLGPAVIAVAVLIIVGVGGWRYWEHSKAEQAAAAGARYEAALALARDGKHAEADEALKAIAADAPEGYRALALFRAASEQAAVDPAKGIGAFEAITQDGSITPVLRDMARIRAGYLLIDTGSPADVASRVEVLAAPGNSWRHAAREILALSHWKAGDMAEARRWAEELVADVEAPAGSRARAQILLDLASGASQPGAAVPEEAPVAEAAPADAAQPGAPDSAAPQVAVPATSPVPEAGGALDAPSDGTTMPELPGSAGPDAAAPDAPAITEPPAADGAPAPQN</sequence>
<comment type="caution">
    <text evidence="11">The sequence shown here is derived from an EMBL/GenBank/DDBJ whole genome shotgun (WGS) entry which is preliminary data.</text>
</comment>
<feature type="compositionally biased region" description="Low complexity" evidence="8">
    <location>
        <begin position="216"/>
        <end position="246"/>
    </location>
</feature>
<accession>A0ABU4RK80</accession>
<keyword evidence="3" id="KW-1003">Cell membrane</keyword>
<dbReference type="PANTHER" id="PTHR38035:SF1">
    <property type="entry name" value="ANCILLARY SECYEG TRANSLOCON SUBUNIT"/>
    <property type="match status" value="1"/>
</dbReference>